<evidence type="ECO:0000313" key="14">
    <source>
        <dbReference type="EMBL" id="GCE24468.1"/>
    </source>
</evidence>
<evidence type="ECO:0000256" key="3">
    <source>
        <dbReference type="ARBA" id="ARBA00008061"/>
    </source>
</evidence>
<sequence>MQGNGFPLRPDQRRGWSRFYTYISLFLVAVIIAVALVTLSPARLARAHTATDWTSRSIYFIMTDRFSDGDTSNDNYGGFNSNTSDPTAWHGGDFQGIINHLDYIKNMGFTAIWITPVVMQHDDHAYHGYWGYDFYSIDGHLGTMSDLQQLVSQAHSRNIWVMLDVVANHTGYYNYNTPTFPDYVDYHHNGNITDYNNQWDVENEDVAGLNDLDQSNSYTRSTLLSNINWLVNTTGVDGLRVDTVKHVPKDFWGAYAQSAGTFTMGEVFNGDPAYVGDYTHYLDAVLDYPMYYTIHDVFGQNQSMQNIHNRYSSDYQYRDPLTNGLFIDNHDVDRFLCDASGNPSATWDKWPQLEMALSFTFSSRGIPIMYYGTEQGFSGCADPANREDMFNSFSTTGTLYNYIAKLNYARNSNPALQNGTQLEKWVDDTFYSFEREEGSNDVLVAINNSWGSRTVTIPNLDNFSNGQTLHDELTGTAYTLSGNSITLTLNSHQAVELTNRY</sequence>
<evidence type="ECO:0000256" key="5">
    <source>
        <dbReference type="ARBA" id="ARBA00022723"/>
    </source>
</evidence>
<keyword evidence="10" id="KW-0326">Glycosidase</keyword>
<evidence type="ECO:0000256" key="8">
    <source>
        <dbReference type="ARBA" id="ARBA00022837"/>
    </source>
</evidence>
<dbReference type="InterPro" id="IPR031319">
    <property type="entry name" value="A-amylase_C"/>
</dbReference>
<dbReference type="GO" id="GO:0005975">
    <property type="term" value="P:carbohydrate metabolic process"/>
    <property type="evidence" value="ECO:0007669"/>
    <property type="project" value="InterPro"/>
</dbReference>
<name>A0A402AZF8_9CHLR</name>
<gene>
    <name evidence="14" type="ORF">KDK_82680</name>
</gene>
<comment type="similarity">
    <text evidence="3">Belongs to the glycosyl hydrolase 13 family.</text>
</comment>
<dbReference type="Proteomes" id="UP000287188">
    <property type="component" value="Unassembled WGS sequence"/>
</dbReference>
<dbReference type="InterPro" id="IPR017853">
    <property type="entry name" value="GH"/>
</dbReference>
<comment type="catalytic activity">
    <reaction evidence="1">
        <text>Endohydrolysis of (1-&gt;4)-alpha-D-glucosidic linkages in polysaccharides containing three or more (1-&gt;4)-alpha-linked D-glucose units.</text>
        <dbReference type="EC" id="3.2.1.1"/>
    </reaction>
</comment>
<dbReference type="PIRSF" id="PIRSF001024">
    <property type="entry name" value="Alph-amyl_fung"/>
    <property type="match status" value="1"/>
</dbReference>
<dbReference type="SMART" id="SM00642">
    <property type="entry name" value="Aamy"/>
    <property type="match status" value="1"/>
</dbReference>
<evidence type="ECO:0000256" key="6">
    <source>
        <dbReference type="ARBA" id="ARBA00022729"/>
    </source>
</evidence>
<feature type="domain" description="Alpha-amylase C-terminal" evidence="12">
    <location>
        <begin position="422"/>
        <end position="496"/>
    </location>
</feature>
<dbReference type="EC" id="3.2.1.1" evidence="4"/>
<dbReference type="SUPFAM" id="SSF51011">
    <property type="entry name" value="Glycosyl hydrolase domain"/>
    <property type="match status" value="1"/>
</dbReference>
<evidence type="ECO:0000256" key="11">
    <source>
        <dbReference type="SAM" id="Phobius"/>
    </source>
</evidence>
<keyword evidence="11" id="KW-0812">Transmembrane</keyword>
<dbReference type="InterPro" id="IPR013780">
    <property type="entry name" value="Glyco_hydro_b"/>
</dbReference>
<comment type="caution">
    <text evidence="14">The sequence shown here is derived from an EMBL/GenBank/DDBJ whole genome shotgun (WGS) entry which is preliminary data.</text>
</comment>
<organism evidence="14 15">
    <name type="scientific">Dictyobacter kobayashii</name>
    <dbReference type="NCBI Taxonomy" id="2014872"/>
    <lineage>
        <taxon>Bacteria</taxon>
        <taxon>Bacillati</taxon>
        <taxon>Chloroflexota</taxon>
        <taxon>Ktedonobacteria</taxon>
        <taxon>Ktedonobacterales</taxon>
        <taxon>Dictyobacteraceae</taxon>
        <taxon>Dictyobacter</taxon>
    </lineage>
</organism>
<protein>
    <recommendedName>
        <fullName evidence="4">alpha-amylase</fullName>
        <ecNumber evidence="4">3.2.1.1</ecNumber>
    </recommendedName>
</protein>
<evidence type="ECO:0000256" key="4">
    <source>
        <dbReference type="ARBA" id="ARBA00012595"/>
    </source>
</evidence>
<accession>A0A402AZF8</accession>
<dbReference type="PANTHER" id="PTHR10357">
    <property type="entry name" value="ALPHA-AMYLASE FAMILY MEMBER"/>
    <property type="match status" value="1"/>
</dbReference>
<keyword evidence="7" id="KW-0378">Hydrolase</keyword>
<keyword evidence="8" id="KW-0106">Calcium</keyword>
<proteinExistence type="inferred from homology"/>
<dbReference type="InterPro" id="IPR006047">
    <property type="entry name" value="GH13_cat_dom"/>
</dbReference>
<dbReference type="RefSeq" id="WP_126557664.1">
    <property type="nucleotide sequence ID" value="NZ_BIFS01000002.1"/>
</dbReference>
<dbReference type="InterPro" id="IPR013777">
    <property type="entry name" value="A-amylase-like"/>
</dbReference>
<evidence type="ECO:0000256" key="2">
    <source>
        <dbReference type="ARBA" id="ARBA00001913"/>
    </source>
</evidence>
<keyword evidence="11" id="KW-1133">Transmembrane helix</keyword>
<feature type="transmembrane region" description="Helical" evidence="11">
    <location>
        <begin position="20"/>
        <end position="39"/>
    </location>
</feature>
<comment type="cofactor">
    <cofactor evidence="2">
        <name>Ca(2+)</name>
        <dbReference type="ChEBI" id="CHEBI:29108"/>
    </cofactor>
</comment>
<dbReference type="SUPFAM" id="SSF51445">
    <property type="entry name" value="(Trans)glycosidases"/>
    <property type="match status" value="1"/>
</dbReference>
<evidence type="ECO:0000259" key="12">
    <source>
        <dbReference type="SMART" id="SM00632"/>
    </source>
</evidence>
<dbReference type="Gene3D" id="2.60.40.1180">
    <property type="entry name" value="Golgi alpha-mannosidase II"/>
    <property type="match status" value="1"/>
</dbReference>
<dbReference type="PANTHER" id="PTHR10357:SF215">
    <property type="entry name" value="ALPHA-AMYLASE 1"/>
    <property type="match status" value="1"/>
</dbReference>
<dbReference type="Pfam" id="PF00128">
    <property type="entry name" value="Alpha-amylase"/>
    <property type="match status" value="1"/>
</dbReference>
<keyword evidence="6" id="KW-0732">Signal</keyword>
<evidence type="ECO:0000256" key="7">
    <source>
        <dbReference type="ARBA" id="ARBA00022801"/>
    </source>
</evidence>
<evidence type="ECO:0000256" key="1">
    <source>
        <dbReference type="ARBA" id="ARBA00000548"/>
    </source>
</evidence>
<evidence type="ECO:0000259" key="13">
    <source>
        <dbReference type="SMART" id="SM00642"/>
    </source>
</evidence>
<evidence type="ECO:0000256" key="9">
    <source>
        <dbReference type="ARBA" id="ARBA00023277"/>
    </source>
</evidence>
<keyword evidence="5" id="KW-0479">Metal-binding</keyword>
<evidence type="ECO:0000313" key="15">
    <source>
        <dbReference type="Proteomes" id="UP000287188"/>
    </source>
</evidence>
<feature type="domain" description="Glycosyl hydrolase family 13 catalytic" evidence="13">
    <location>
        <begin position="60"/>
        <end position="410"/>
    </location>
</feature>
<keyword evidence="15" id="KW-1185">Reference proteome</keyword>
<keyword evidence="9" id="KW-0119">Carbohydrate metabolism</keyword>
<dbReference type="GO" id="GO:0004556">
    <property type="term" value="F:alpha-amylase activity"/>
    <property type="evidence" value="ECO:0007669"/>
    <property type="project" value="UniProtKB-EC"/>
</dbReference>
<dbReference type="GO" id="GO:0005509">
    <property type="term" value="F:calcium ion binding"/>
    <property type="evidence" value="ECO:0007669"/>
    <property type="project" value="InterPro"/>
</dbReference>
<dbReference type="AlphaFoldDB" id="A0A402AZF8"/>
<evidence type="ECO:0000256" key="10">
    <source>
        <dbReference type="ARBA" id="ARBA00023295"/>
    </source>
</evidence>
<dbReference type="OrthoDB" id="9805159at2"/>
<dbReference type="SMART" id="SM00632">
    <property type="entry name" value="Aamy_C"/>
    <property type="match status" value="1"/>
</dbReference>
<reference evidence="15" key="1">
    <citation type="submission" date="2018-12" db="EMBL/GenBank/DDBJ databases">
        <title>Tengunoibacter tsumagoiensis gen. nov., sp. nov., Dictyobacter kobayashii sp. nov., D. alpinus sp. nov., and D. joshuensis sp. nov. and description of Dictyobacteraceae fam. nov. within the order Ktedonobacterales isolated from Tengu-no-mugimeshi.</title>
        <authorList>
            <person name="Wang C.M."/>
            <person name="Zheng Y."/>
            <person name="Sakai Y."/>
            <person name="Toyoda A."/>
            <person name="Minakuchi Y."/>
            <person name="Abe K."/>
            <person name="Yokota A."/>
            <person name="Yabe S."/>
        </authorList>
    </citation>
    <scope>NUCLEOTIDE SEQUENCE [LARGE SCALE GENOMIC DNA]</scope>
    <source>
        <strain evidence="15">Uno11</strain>
    </source>
</reference>
<dbReference type="Gene3D" id="3.20.20.80">
    <property type="entry name" value="Glycosidases"/>
    <property type="match status" value="1"/>
</dbReference>
<keyword evidence="11" id="KW-0472">Membrane</keyword>
<dbReference type="EMBL" id="BIFS01000002">
    <property type="protein sequence ID" value="GCE24468.1"/>
    <property type="molecule type" value="Genomic_DNA"/>
</dbReference>